<dbReference type="RefSeq" id="WP_036817558.1">
    <property type="nucleotide sequence ID" value="NZ_AVBF01000012.1"/>
</dbReference>
<organism evidence="7 8">
    <name type="scientific">Pontibacillus yanchengensis Y32</name>
    <dbReference type="NCBI Taxonomy" id="1385514"/>
    <lineage>
        <taxon>Bacteria</taxon>
        <taxon>Bacillati</taxon>
        <taxon>Bacillota</taxon>
        <taxon>Bacilli</taxon>
        <taxon>Bacillales</taxon>
        <taxon>Bacillaceae</taxon>
        <taxon>Pontibacillus</taxon>
    </lineage>
</organism>
<evidence type="ECO:0000256" key="3">
    <source>
        <dbReference type="ARBA" id="ARBA00022692"/>
    </source>
</evidence>
<dbReference type="Pfam" id="PF02653">
    <property type="entry name" value="BPD_transp_2"/>
    <property type="match status" value="1"/>
</dbReference>
<dbReference type="GO" id="GO:0005886">
    <property type="term" value="C:plasma membrane"/>
    <property type="evidence" value="ECO:0007669"/>
    <property type="project" value="UniProtKB-SubCell"/>
</dbReference>
<evidence type="ECO:0000256" key="4">
    <source>
        <dbReference type="ARBA" id="ARBA00022989"/>
    </source>
</evidence>
<dbReference type="PANTHER" id="PTHR43370:SF1">
    <property type="entry name" value="GUANOSINE ABC TRANSPORTER PERMEASE PROTEIN NUPQ"/>
    <property type="match status" value="1"/>
</dbReference>
<name>A0A0A2THG5_9BACI</name>
<gene>
    <name evidence="7" type="ORF">N782_04750</name>
</gene>
<comment type="subcellular location">
    <subcellularLocation>
        <location evidence="1">Cell membrane</location>
        <topology evidence="1">Multi-pass membrane protein</topology>
    </subcellularLocation>
</comment>
<dbReference type="InterPro" id="IPR001851">
    <property type="entry name" value="ABC_transp_permease"/>
</dbReference>
<evidence type="ECO:0000256" key="5">
    <source>
        <dbReference type="ARBA" id="ARBA00023136"/>
    </source>
</evidence>
<keyword evidence="5 6" id="KW-0472">Membrane</keyword>
<evidence type="ECO:0000313" key="7">
    <source>
        <dbReference type="EMBL" id="KGP73531.1"/>
    </source>
</evidence>
<comment type="caution">
    <text evidence="7">The sequence shown here is derived from an EMBL/GenBank/DDBJ whole genome shotgun (WGS) entry which is preliminary data.</text>
</comment>
<keyword evidence="4 6" id="KW-1133">Transmembrane helix</keyword>
<feature type="transmembrane region" description="Helical" evidence="6">
    <location>
        <begin position="43"/>
        <end position="63"/>
    </location>
</feature>
<dbReference type="PANTHER" id="PTHR43370">
    <property type="entry name" value="SUGAR ABC TRANSPORTER INTEGRAL MEMBRANE PROTEIN-RELATED"/>
    <property type="match status" value="1"/>
</dbReference>
<dbReference type="STRING" id="1385514.N782_04750"/>
<accession>A0A0A2THG5</accession>
<keyword evidence="8" id="KW-1185">Reference proteome</keyword>
<evidence type="ECO:0000256" key="1">
    <source>
        <dbReference type="ARBA" id="ARBA00004651"/>
    </source>
</evidence>
<feature type="transmembrane region" description="Helical" evidence="6">
    <location>
        <begin position="6"/>
        <end position="31"/>
    </location>
</feature>
<dbReference type="eggNOG" id="COG1079">
    <property type="taxonomic scope" value="Bacteria"/>
</dbReference>
<evidence type="ECO:0000313" key="8">
    <source>
        <dbReference type="Proteomes" id="UP000030147"/>
    </source>
</evidence>
<proteinExistence type="predicted"/>
<feature type="transmembrane region" description="Helical" evidence="6">
    <location>
        <begin position="225"/>
        <end position="244"/>
    </location>
</feature>
<dbReference type="OrthoDB" id="9792579at2"/>
<reference evidence="7 8" key="1">
    <citation type="journal article" date="2015" name="Stand. Genomic Sci.">
        <title>High quality draft genome sequence of the moderately halophilic bacterium Pontibacillus yanchengensis Y32(T) and comparison among Pontibacillus genomes.</title>
        <authorList>
            <person name="Huang J."/>
            <person name="Qiao Z.X."/>
            <person name="Tang J.W."/>
            <person name="Wang G."/>
        </authorList>
    </citation>
    <scope>NUCLEOTIDE SEQUENCE [LARGE SCALE GENOMIC DNA]</scope>
    <source>
        <strain evidence="7 8">Y32</strain>
    </source>
</reference>
<dbReference type="GO" id="GO:0022857">
    <property type="term" value="F:transmembrane transporter activity"/>
    <property type="evidence" value="ECO:0007669"/>
    <property type="project" value="InterPro"/>
</dbReference>
<dbReference type="EMBL" id="AVBF01000012">
    <property type="protein sequence ID" value="KGP73531.1"/>
    <property type="molecule type" value="Genomic_DNA"/>
</dbReference>
<dbReference type="Proteomes" id="UP000030147">
    <property type="component" value="Unassembled WGS sequence"/>
</dbReference>
<sequence length="341" mass="36388">MGIIDILQSIIPAAIFFAAPLIFTALGGVFSERSGVVNIGLEGLMVMGAFVAIVSNLTLAGPLQSLDVWFDQSAPGFLSWLGIIQFGNLTPWVAIIIAIIISAIFSLVHAVASVSFRADQVVSGVALNFLALGVSLFLVNQWYGKGQTDMVEKPFYTADLWLLSDIPVIGPMFFTGYRTSYIAILLAFLVWFIIYKTPFGLRLRSVGEHPMASDTNGINVSRMRYIGVMLSGAFGGLGGAVYALTIAMNFSHATISGQGFMALAAMIFGKWHPLGAMGAALFFGFAQSLSVVSSTIPLLQNVPQVYLLIAPYVLTILALAGFIGRADAPKAIGTPYIKGSR</sequence>
<dbReference type="AlphaFoldDB" id="A0A0A2THG5"/>
<feature type="transmembrane region" description="Helical" evidence="6">
    <location>
        <begin position="83"/>
        <end position="109"/>
    </location>
</feature>
<keyword evidence="3 6" id="KW-0812">Transmembrane</keyword>
<dbReference type="CDD" id="cd06580">
    <property type="entry name" value="TM_PBP1_transp_TpRbsC_like"/>
    <property type="match status" value="1"/>
</dbReference>
<feature type="transmembrane region" description="Helical" evidence="6">
    <location>
        <begin position="121"/>
        <end position="143"/>
    </location>
</feature>
<protein>
    <submittedName>
        <fullName evidence="7">Sugar ABC transporter permease</fullName>
    </submittedName>
</protein>
<evidence type="ECO:0000256" key="6">
    <source>
        <dbReference type="SAM" id="Phobius"/>
    </source>
</evidence>
<feature type="transmembrane region" description="Helical" evidence="6">
    <location>
        <begin position="177"/>
        <end position="195"/>
    </location>
</feature>
<feature type="transmembrane region" description="Helical" evidence="6">
    <location>
        <begin position="305"/>
        <end position="323"/>
    </location>
</feature>
<evidence type="ECO:0000256" key="2">
    <source>
        <dbReference type="ARBA" id="ARBA00022475"/>
    </source>
</evidence>
<keyword evidence="2" id="KW-1003">Cell membrane</keyword>